<reference evidence="3 4" key="1">
    <citation type="submission" date="2020-04" db="EMBL/GenBank/DDBJ databases">
        <authorList>
            <person name="De Canck E."/>
        </authorList>
    </citation>
    <scope>NUCLEOTIDE SEQUENCE [LARGE SCALE GENOMIC DNA]</scope>
    <source>
        <strain evidence="3 4">LMG 29739</strain>
    </source>
</reference>
<gene>
    <name evidence="3" type="ORF">LMG29739_04052</name>
</gene>
<proteinExistence type="predicted"/>
<sequence length="221" mass="25991">MRAGRGTRRRRIAAGRTSLLLALALVGQRLEHVVEHRDKEHRDRGRAEHPADHAGTDRMPAVGRCAGGDRKRHAAENERERGHHDRPQTLFRRDHRRIENGLAALAVQHRELEDQNRILRGERNQHRQADLEVHVVVEPAQQDREQRAEQRERHRHQHAERQVPLLVLCGKDQEHHHDAEREHEPRGAARLLRFIRFTAPRERVALRHLRADFLERLNHLP</sequence>
<accession>A0A6J5ED91</accession>
<keyword evidence="4" id="KW-1185">Reference proteome</keyword>
<dbReference type="AlphaFoldDB" id="A0A6J5ED91"/>
<dbReference type="EMBL" id="CADIKF010000033">
    <property type="protein sequence ID" value="CAB3763182.1"/>
    <property type="molecule type" value="Genomic_DNA"/>
</dbReference>
<keyword evidence="1" id="KW-0175">Coiled coil</keyword>
<evidence type="ECO:0000313" key="4">
    <source>
        <dbReference type="Proteomes" id="UP000494329"/>
    </source>
</evidence>
<evidence type="ECO:0000256" key="2">
    <source>
        <dbReference type="SAM" id="MobiDB-lite"/>
    </source>
</evidence>
<organism evidence="3 4">
    <name type="scientific">Paraburkholderia solisilvae</name>
    <dbReference type="NCBI Taxonomy" id="624376"/>
    <lineage>
        <taxon>Bacteria</taxon>
        <taxon>Pseudomonadati</taxon>
        <taxon>Pseudomonadota</taxon>
        <taxon>Betaproteobacteria</taxon>
        <taxon>Burkholderiales</taxon>
        <taxon>Burkholderiaceae</taxon>
        <taxon>Paraburkholderia</taxon>
    </lineage>
</organism>
<feature type="compositionally biased region" description="Basic and acidic residues" evidence="2">
    <location>
        <begin position="36"/>
        <end position="56"/>
    </location>
</feature>
<protein>
    <submittedName>
        <fullName evidence="3">Uncharacterized protein</fullName>
    </submittedName>
</protein>
<feature type="region of interest" description="Disordered" evidence="2">
    <location>
        <begin position="36"/>
        <end position="88"/>
    </location>
</feature>
<feature type="coiled-coil region" evidence="1">
    <location>
        <begin position="95"/>
        <end position="129"/>
    </location>
</feature>
<dbReference type="Proteomes" id="UP000494329">
    <property type="component" value="Unassembled WGS sequence"/>
</dbReference>
<feature type="compositionally biased region" description="Basic and acidic residues" evidence="2">
    <location>
        <begin position="74"/>
        <end position="87"/>
    </location>
</feature>
<evidence type="ECO:0000313" key="3">
    <source>
        <dbReference type="EMBL" id="CAB3763182.1"/>
    </source>
</evidence>
<evidence type="ECO:0000256" key="1">
    <source>
        <dbReference type="SAM" id="Coils"/>
    </source>
</evidence>
<name>A0A6J5ED91_9BURK</name>